<feature type="region of interest" description="Disordered" evidence="1">
    <location>
        <begin position="75"/>
        <end position="95"/>
    </location>
</feature>
<gene>
    <name evidence="2" type="ORF">BD324DRAFT_650025</name>
</gene>
<proteinExistence type="predicted"/>
<name>A0A1Y1UKU7_9TREE</name>
<dbReference type="RefSeq" id="XP_021872600.1">
    <property type="nucleotide sequence ID" value="XM_022018078.1"/>
</dbReference>
<dbReference type="OrthoDB" id="2590631at2759"/>
<feature type="compositionally biased region" description="Polar residues" evidence="1">
    <location>
        <begin position="77"/>
        <end position="95"/>
    </location>
</feature>
<evidence type="ECO:0000313" key="2">
    <source>
        <dbReference type="EMBL" id="ORX38678.1"/>
    </source>
</evidence>
<keyword evidence="3" id="KW-1185">Reference proteome</keyword>
<evidence type="ECO:0000256" key="1">
    <source>
        <dbReference type="SAM" id="MobiDB-lite"/>
    </source>
</evidence>
<protein>
    <submittedName>
        <fullName evidence="2">Uncharacterized protein</fullName>
    </submittedName>
</protein>
<dbReference type="AlphaFoldDB" id="A0A1Y1UKU7"/>
<reference evidence="2 3" key="1">
    <citation type="submission" date="2017-03" db="EMBL/GenBank/DDBJ databases">
        <title>Widespread Adenine N6-methylation of Active Genes in Fungi.</title>
        <authorList>
            <consortium name="DOE Joint Genome Institute"/>
            <person name="Mondo S.J."/>
            <person name="Dannebaum R.O."/>
            <person name="Kuo R.C."/>
            <person name="Louie K.B."/>
            <person name="Bewick A.J."/>
            <person name="Labutti K."/>
            <person name="Haridas S."/>
            <person name="Kuo A."/>
            <person name="Salamov A."/>
            <person name="Ahrendt S.R."/>
            <person name="Lau R."/>
            <person name="Bowen B.P."/>
            <person name="Lipzen A."/>
            <person name="Sullivan W."/>
            <person name="Andreopoulos W.B."/>
            <person name="Clum A."/>
            <person name="Lindquist E."/>
            <person name="Daum C."/>
            <person name="Northen T.R."/>
            <person name="Ramamoorthy G."/>
            <person name="Schmitz R.J."/>
            <person name="Gryganskyi A."/>
            <person name="Culley D."/>
            <person name="Magnuson J."/>
            <person name="James T.Y."/>
            <person name="O'Malley M.A."/>
            <person name="Stajich J.E."/>
            <person name="Spatafora J.W."/>
            <person name="Visel A."/>
            <person name="Grigoriev I.V."/>
        </authorList>
    </citation>
    <scope>NUCLEOTIDE SEQUENCE [LARGE SCALE GENOMIC DNA]</scope>
    <source>
        <strain evidence="2 3">NRRL Y-17943</strain>
    </source>
</reference>
<dbReference type="InParanoid" id="A0A1Y1UKU7"/>
<dbReference type="GeneID" id="33559887"/>
<accession>A0A1Y1UKU7</accession>
<dbReference type="Proteomes" id="UP000193218">
    <property type="component" value="Unassembled WGS sequence"/>
</dbReference>
<sequence>MSLTPPLYCALCSARCLVPRIELPLPAPRPGGLSLNTDTVGSQPPSPGMKHDPSTWEKRWFVLQVSNGLIQPPLASQIHSEPTSPLGSGPSTDSTVSRMNQRCVPIHAYCLTCVLGTVRRSMYNNGFSHEENMILAWSIPKWTGHGDWTYPSDLEPSRSPTGSFSRLRSAYWSGTESQRRRWDPEIEGSHLLPEDMVSPEEVGTPKSILPDRNASRLPQASLLLAIPEHILRNIALELVNVPHDENETIKRNTASRLLPMNDITDLLSFTRTCADCRYLTLPAWLWIRILSDAVARFKLSLLSRWRANPTGVGSTMQLAISLDEAFTAPVEEAVSHLAWDLDDVAGWDDDKHRRTPITARDLFFWWSYSDSWKSRRRIWYTVVHACATARDADWW</sequence>
<evidence type="ECO:0000313" key="3">
    <source>
        <dbReference type="Proteomes" id="UP000193218"/>
    </source>
</evidence>
<comment type="caution">
    <text evidence="2">The sequence shown here is derived from an EMBL/GenBank/DDBJ whole genome shotgun (WGS) entry which is preliminary data.</text>
</comment>
<dbReference type="EMBL" id="NBSH01000004">
    <property type="protein sequence ID" value="ORX38678.1"/>
    <property type="molecule type" value="Genomic_DNA"/>
</dbReference>
<organism evidence="2 3">
    <name type="scientific">Kockovaella imperatae</name>
    <dbReference type="NCBI Taxonomy" id="4999"/>
    <lineage>
        <taxon>Eukaryota</taxon>
        <taxon>Fungi</taxon>
        <taxon>Dikarya</taxon>
        <taxon>Basidiomycota</taxon>
        <taxon>Agaricomycotina</taxon>
        <taxon>Tremellomycetes</taxon>
        <taxon>Tremellales</taxon>
        <taxon>Cuniculitremaceae</taxon>
        <taxon>Kockovaella</taxon>
    </lineage>
</organism>